<evidence type="ECO:0000256" key="4">
    <source>
        <dbReference type="ARBA" id="ARBA00022475"/>
    </source>
</evidence>
<evidence type="ECO:0000259" key="23">
    <source>
        <dbReference type="Pfam" id="PF17900"/>
    </source>
</evidence>
<dbReference type="Gene3D" id="1.10.390.10">
    <property type="entry name" value="Neutral Protease Domain 2"/>
    <property type="match status" value="1"/>
</dbReference>
<dbReference type="InterPro" id="IPR045357">
    <property type="entry name" value="Aminopeptidase_N-like_N"/>
</dbReference>
<keyword evidence="7" id="KW-0812">Transmembrane</keyword>
<evidence type="ECO:0000256" key="11">
    <source>
        <dbReference type="ARBA" id="ARBA00022833"/>
    </source>
</evidence>
<evidence type="ECO:0000256" key="1">
    <source>
        <dbReference type="ARBA" id="ARBA00004606"/>
    </source>
</evidence>
<dbReference type="InterPro" id="IPR024571">
    <property type="entry name" value="ERAP1-like_C_dom"/>
</dbReference>
<proteinExistence type="inferred from homology"/>
<feature type="domain" description="ERAP1-like C-terminal" evidence="22">
    <location>
        <begin position="634"/>
        <end position="760"/>
    </location>
</feature>
<dbReference type="GO" id="GO:0098552">
    <property type="term" value="C:side of membrane"/>
    <property type="evidence" value="ECO:0007669"/>
    <property type="project" value="UniProtKB-KW"/>
</dbReference>
<dbReference type="GO" id="GO:0008270">
    <property type="term" value="F:zinc ion binding"/>
    <property type="evidence" value="ECO:0007669"/>
    <property type="project" value="UniProtKB-UniRule"/>
</dbReference>
<keyword evidence="16" id="KW-0325">Glycoprotein</keyword>
<keyword evidence="12" id="KW-0735">Signal-anchor</keyword>
<reference evidence="24 25" key="2">
    <citation type="submission" date="2019-01" db="EMBL/GenBank/DDBJ databases">
        <title>The decoding of complex shrimp genome reveals the adaptation for benthos swimmer, frequently molting mechanism and breeding impact on genome.</title>
        <authorList>
            <person name="Sun Y."/>
            <person name="Gao Y."/>
            <person name="Yu Y."/>
        </authorList>
    </citation>
    <scope>NUCLEOTIDE SEQUENCE [LARGE SCALE GENOMIC DNA]</scope>
    <source>
        <tissue evidence="24">Muscle</tissue>
    </source>
</reference>
<dbReference type="FunFam" id="2.60.40.1910:FF:000008">
    <property type="entry name" value="Aminopeptidase"/>
    <property type="match status" value="1"/>
</dbReference>
<dbReference type="AlphaFoldDB" id="A0A3R7MI21"/>
<reference evidence="24 25" key="1">
    <citation type="submission" date="2018-04" db="EMBL/GenBank/DDBJ databases">
        <authorList>
            <person name="Zhang X."/>
            <person name="Yuan J."/>
            <person name="Li F."/>
            <person name="Xiang J."/>
        </authorList>
    </citation>
    <scope>NUCLEOTIDE SEQUENCE [LARGE SCALE GENOMIC DNA]</scope>
    <source>
        <tissue evidence="24">Muscle</tissue>
    </source>
</reference>
<sequence length="771" mass="87891">MQTASFPCNSGLGLRQVPAAVRTASREAFAQQCLRRTARMLLFALLVLSHATLGLPNAEQVTLPPWVTTESQPTTTDIPVTTREKADLGIRLPGSLKPLHYLVKLQPFINGNLSVFGYMEVEMEVLEPTSNITLHMADIITKNDTIKLHTAVQTPGRDLWIKKHEYDHGRQFYIAHLTRELQKGRKYVLSMEFLGYLNDKLHGFYRSTYMDDDGITRNVAATQFQPTDARKAFPCFDEPALKATFEIHLARESWMTTLSNMPLAETLPVMGQEGWVWDRYEKSVPMSTYLVAFVVSDFVQVNTTVNDKVLLRVWARQAAIDQAEYAMDVGPKILSYLEEYFNLSFPLPKLDMVALTDFSARGMENWGLTTYKETYLLYNGQVSTPESKMTVTEIISHELAHQWFGDLVTLAWWDDLWLNEGFASYVSFLGMDHAQPAWKIMETSIVIRLHVVFGLDSLESSHRISIPVSHPDEIAEVFDFISYYKGASIVRMMAHYLTEGTFRKGLNNYLRLFKYRNAVQDDLWNCLTMVAHEDGILPQDVTVKMIMDTWTLQKGYPVIQVIRSPNGSSATLTQERFLLEGSANSSSTTDYKWWVPLTFTTQSEANFSQTQASLWMKDSEDHVTVSFLPPKDQWVIFNLQQTGYYRVNYDDHNWNLIIQQLKKDHQVICPINRAQIIDDAMNLAKAGHLSYKIAIGVYSYLRNEGEYLPWVTSVGTLGYIEKMLRQSPGFGALKVLFTATFLDLVLPLYDTVGFDDKLEDPTLSKGRGRSP</sequence>
<dbReference type="CDD" id="cd09601">
    <property type="entry name" value="M1_APN-Q_like"/>
    <property type="match status" value="1"/>
</dbReference>
<evidence type="ECO:0000256" key="14">
    <source>
        <dbReference type="ARBA" id="ARBA00023049"/>
    </source>
</evidence>
<feature type="active site" description="Proton acceptor" evidence="17">
    <location>
        <position position="398"/>
    </location>
</feature>
<gene>
    <name evidence="24" type="ORF">C7M84_004271</name>
</gene>
<feature type="binding site" evidence="18">
    <location>
        <position position="397"/>
    </location>
    <ligand>
        <name>Zn(2+)</name>
        <dbReference type="ChEBI" id="CHEBI:29105"/>
        <note>catalytic</note>
    </ligand>
</feature>
<keyword evidence="20 24" id="KW-0031">Aminopeptidase</keyword>
<dbReference type="Pfam" id="PF01433">
    <property type="entry name" value="Peptidase_M1"/>
    <property type="match status" value="1"/>
</dbReference>
<dbReference type="GO" id="GO:0043171">
    <property type="term" value="P:peptide catabolic process"/>
    <property type="evidence" value="ECO:0007669"/>
    <property type="project" value="TreeGrafter"/>
</dbReference>
<comment type="subcellular location">
    <subcellularLocation>
        <location evidence="2">Cell membrane</location>
        <topology evidence="2">Lipid-anchor</topology>
        <topology evidence="2">GPI-anchor</topology>
    </subcellularLocation>
    <subcellularLocation>
        <location evidence="1">Membrane</location>
        <topology evidence="1">Single-pass type II membrane protein</topology>
    </subcellularLocation>
</comment>
<evidence type="ECO:0000313" key="24">
    <source>
        <dbReference type="EMBL" id="ROT77109.1"/>
    </source>
</evidence>
<evidence type="ECO:0000256" key="5">
    <source>
        <dbReference type="ARBA" id="ARBA00022622"/>
    </source>
</evidence>
<dbReference type="PANTHER" id="PTHR11533">
    <property type="entry name" value="PROTEASE M1 ZINC METALLOPROTEASE"/>
    <property type="match status" value="1"/>
</dbReference>
<dbReference type="InterPro" id="IPR050344">
    <property type="entry name" value="Peptidase_M1_aminopeptidases"/>
</dbReference>
<feature type="domain" description="Aminopeptidase N-like N-terminal" evidence="23">
    <location>
        <begin position="97"/>
        <end position="290"/>
    </location>
</feature>
<keyword evidence="14 20" id="KW-0482">Metalloprotease</keyword>
<keyword evidence="5" id="KW-0449">Lipoprotein</keyword>
<dbReference type="InterPro" id="IPR001930">
    <property type="entry name" value="Peptidase_M1"/>
</dbReference>
<evidence type="ECO:0000256" key="17">
    <source>
        <dbReference type="PIRSR" id="PIRSR634016-1"/>
    </source>
</evidence>
<dbReference type="EC" id="3.4.11.-" evidence="20"/>
<keyword evidence="6 20" id="KW-0645">Protease</keyword>
<feature type="site" description="Transition state stabilizer" evidence="19">
    <location>
        <position position="483"/>
    </location>
</feature>
<comment type="similarity">
    <text evidence="3 20">Belongs to the peptidase M1 family.</text>
</comment>
<keyword evidence="4" id="KW-1003">Cell membrane</keyword>
<dbReference type="STRING" id="6689.A0A3R7MI21"/>
<evidence type="ECO:0000256" key="13">
    <source>
        <dbReference type="ARBA" id="ARBA00022989"/>
    </source>
</evidence>
<evidence type="ECO:0000256" key="3">
    <source>
        <dbReference type="ARBA" id="ARBA00010136"/>
    </source>
</evidence>
<evidence type="ECO:0000313" key="25">
    <source>
        <dbReference type="Proteomes" id="UP000283509"/>
    </source>
</evidence>
<feature type="binding site" evidence="18">
    <location>
        <position position="401"/>
    </location>
    <ligand>
        <name>Zn(2+)</name>
        <dbReference type="ChEBI" id="CHEBI:29105"/>
        <note>catalytic</note>
    </ligand>
</feature>
<dbReference type="Pfam" id="PF11838">
    <property type="entry name" value="ERAP1_C"/>
    <property type="match status" value="1"/>
</dbReference>
<keyword evidence="10 20" id="KW-0378">Hydrolase</keyword>
<dbReference type="SUPFAM" id="SSF63737">
    <property type="entry name" value="Leukotriene A4 hydrolase N-terminal domain"/>
    <property type="match status" value="1"/>
</dbReference>
<keyword evidence="11 18" id="KW-0862">Zinc</keyword>
<dbReference type="Gene3D" id="2.60.40.1730">
    <property type="entry name" value="tricorn interacting facor f3 domain"/>
    <property type="match status" value="1"/>
</dbReference>
<comment type="caution">
    <text evidence="24">The sequence shown here is derived from an EMBL/GenBank/DDBJ whole genome shotgun (WGS) entry which is preliminary data.</text>
</comment>
<dbReference type="PANTHER" id="PTHR11533:SF294">
    <property type="entry name" value="THYROTROPIN-RELEASING HORMONE-DEGRADING ECTOENZYME"/>
    <property type="match status" value="1"/>
</dbReference>
<evidence type="ECO:0000256" key="20">
    <source>
        <dbReference type="RuleBase" id="RU364040"/>
    </source>
</evidence>
<name>A0A3R7MI21_PENVA</name>
<feature type="domain" description="Peptidase M1 membrane alanine aminopeptidase" evidence="21">
    <location>
        <begin position="325"/>
        <end position="550"/>
    </location>
</feature>
<dbReference type="EMBL" id="QCYY01001567">
    <property type="protein sequence ID" value="ROT77109.1"/>
    <property type="molecule type" value="Genomic_DNA"/>
</dbReference>
<keyword evidence="9" id="KW-0732">Signal</keyword>
<dbReference type="FunFam" id="2.60.40.1730:FF:000012">
    <property type="entry name" value="Aminopeptidase N"/>
    <property type="match status" value="1"/>
</dbReference>
<dbReference type="Proteomes" id="UP000283509">
    <property type="component" value="Unassembled WGS sequence"/>
</dbReference>
<dbReference type="GO" id="GO:0006508">
    <property type="term" value="P:proteolysis"/>
    <property type="evidence" value="ECO:0007669"/>
    <property type="project" value="UniProtKB-KW"/>
</dbReference>
<evidence type="ECO:0000256" key="8">
    <source>
        <dbReference type="ARBA" id="ARBA00022723"/>
    </source>
</evidence>
<organism evidence="24 25">
    <name type="scientific">Penaeus vannamei</name>
    <name type="common">Whiteleg shrimp</name>
    <name type="synonym">Litopenaeus vannamei</name>
    <dbReference type="NCBI Taxonomy" id="6689"/>
    <lineage>
        <taxon>Eukaryota</taxon>
        <taxon>Metazoa</taxon>
        <taxon>Ecdysozoa</taxon>
        <taxon>Arthropoda</taxon>
        <taxon>Crustacea</taxon>
        <taxon>Multicrustacea</taxon>
        <taxon>Malacostraca</taxon>
        <taxon>Eumalacostraca</taxon>
        <taxon>Eucarida</taxon>
        <taxon>Decapoda</taxon>
        <taxon>Dendrobranchiata</taxon>
        <taxon>Penaeoidea</taxon>
        <taxon>Penaeidae</taxon>
        <taxon>Penaeus</taxon>
    </lineage>
</organism>
<evidence type="ECO:0000256" key="19">
    <source>
        <dbReference type="PIRSR" id="PIRSR634016-4"/>
    </source>
</evidence>
<keyword evidence="15" id="KW-0472">Membrane</keyword>
<dbReference type="OrthoDB" id="510539at2759"/>
<dbReference type="Pfam" id="PF17900">
    <property type="entry name" value="Peptidase_M1_N"/>
    <property type="match status" value="1"/>
</dbReference>
<evidence type="ECO:0000259" key="21">
    <source>
        <dbReference type="Pfam" id="PF01433"/>
    </source>
</evidence>
<evidence type="ECO:0000256" key="6">
    <source>
        <dbReference type="ARBA" id="ARBA00022670"/>
    </source>
</evidence>
<evidence type="ECO:0000256" key="2">
    <source>
        <dbReference type="ARBA" id="ARBA00004609"/>
    </source>
</evidence>
<dbReference type="Gene3D" id="2.60.40.1910">
    <property type="match status" value="1"/>
</dbReference>
<dbReference type="Gene3D" id="1.25.50.20">
    <property type="match status" value="1"/>
</dbReference>
<dbReference type="PRINTS" id="PR00756">
    <property type="entry name" value="ALADIPTASE"/>
</dbReference>
<dbReference type="InterPro" id="IPR014782">
    <property type="entry name" value="Peptidase_M1_dom"/>
</dbReference>
<evidence type="ECO:0000259" key="22">
    <source>
        <dbReference type="Pfam" id="PF11838"/>
    </source>
</evidence>
<accession>A0A3R7MI21</accession>
<dbReference type="GO" id="GO:0005615">
    <property type="term" value="C:extracellular space"/>
    <property type="evidence" value="ECO:0007669"/>
    <property type="project" value="TreeGrafter"/>
</dbReference>
<dbReference type="InterPro" id="IPR027268">
    <property type="entry name" value="Peptidase_M4/M1_CTD_sf"/>
</dbReference>
<keyword evidence="8 18" id="KW-0479">Metal-binding</keyword>
<dbReference type="InterPro" id="IPR034016">
    <property type="entry name" value="M1_APN-typ"/>
</dbReference>
<dbReference type="GO" id="GO:0042277">
    <property type="term" value="F:peptide binding"/>
    <property type="evidence" value="ECO:0007669"/>
    <property type="project" value="TreeGrafter"/>
</dbReference>
<dbReference type="GO" id="GO:0005737">
    <property type="term" value="C:cytoplasm"/>
    <property type="evidence" value="ECO:0007669"/>
    <property type="project" value="TreeGrafter"/>
</dbReference>
<dbReference type="GO" id="GO:0005886">
    <property type="term" value="C:plasma membrane"/>
    <property type="evidence" value="ECO:0007669"/>
    <property type="project" value="UniProtKB-SubCell"/>
</dbReference>
<keyword evidence="25" id="KW-1185">Reference proteome</keyword>
<comment type="cofactor">
    <cofactor evidence="18 20">
        <name>Zn(2+)</name>
        <dbReference type="ChEBI" id="CHEBI:29105"/>
    </cofactor>
    <text evidence="18 20">Binds 1 zinc ion per subunit.</text>
</comment>
<feature type="binding site" evidence="18">
    <location>
        <position position="420"/>
    </location>
    <ligand>
        <name>Zn(2+)</name>
        <dbReference type="ChEBI" id="CHEBI:29105"/>
        <note>catalytic</note>
    </ligand>
</feature>
<evidence type="ECO:0000256" key="12">
    <source>
        <dbReference type="ARBA" id="ARBA00022968"/>
    </source>
</evidence>
<evidence type="ECO:0000256" key="9">
    <source>
        <dbReference type="ARBA" id="ARBA00022729"/>
    </source>
</evidence>
<evidence type="ECO:0000256" key="18">
    <source>
        <dbReference type="PIRSR" id="PIRSR634016-3"/>
    </source>
</evidence>
<evidence type="ECO:0000256" key="10">
    <source>
        <dbReference type="ARBA" id="ARBA00022801"/>
    </source>
</evidence>
<dbReference type="SUPFAM" id="SSF55486">
    <property type="entry name" value="Metalloproteases ('zincins'), catalytic domain"/>
    <property type="match status" value="1"/>
</dbReference>
<evidence type="ECO:0000256" key="16">
    <source>
        <dbReference type="ARBA" id="ARBA00023180"/>
    </source>
</evidence>
<evidence type="ECO:0000256" key="15">
    <source>
        <dbReference type="ARBA" id="ARBA00023136"/>
    </source>
</evidence>
<evidence type="ECO:0000256" key="7">
    <source>
        <dbReference type="ARBA" id="ARBA00022692"/>
    </source>
</evidence>
<keyword evidence="13" id="KW-1133">Transmembrane helix</keyword>
<dbReference type="GO" id="GO:0070006">
    <property type="term" value="F:metalloaminopeptidase activity"/>
    <property type="evidence" value="ECO:0007669"/>
    <property type="project" value="TreeGrafter"/>
</dbReference>
<dbReference type="InterPro" id="IPR042097">
    <property type="entry name" value="Aminopeptidase_N-like_N_sf"/>
</dbReference>
<keyword evidence="5" id="KW-0336">GPI-anchor</keyword>
<dbReference type="FunFam" id="1.10.390.10:FF:000016">
    <property type="entry name" value="Glutamyl aminopeptidase"/>
    <property type="match status" value="1"/>
</dbReference>
<protein>
    <recommendedName>
        <fullName evidence="20">Aminopeptidase</fullName>
        <ecNumber evidence="20">3.4.11.-</ecNumber>
    </recommendedName>
</protein>